<evidence type="ECO:0000313" key="2">
    <source>
        <dbReference type="EMBL" id="EZG56110.1"/>
    </source>
</evidence>
<proteinExistence type="predicted"/>
<gene>
    <name evidence="2" type="ORF">GNI_105700</name>
</gene>
<dbReference type="VEuPathDB" id="CryptoDB:GNI_105700"/>
<organism evidence="2 3">
    <name type="scientific">Gregarina niphandrodes</name>
    <name type="common">Septate eugregarine</name>
    <dbReference type="NCBI Taxonomy" id="110365"/>
    <lineage>
        <taxon>Eukaryota</taxon>
        <taxon>Sar</taxon>
        <taxon>Alveolata</taxon>
        <taxon>Apicomplexa</taxon>
        <taxon>Conoidasida</taxon>
        <taxon>Gregarinasina</taxon>
        <taxon>Eugregarinorida</taxon>
        <taxon>Gregarinidae</taxon>
        <taxon>Gregarina</taxon>
    </lineage>
</organism>
<evidence type="ECO:0000256" key="1">
    <source>
        <dbReference type="SAM" id="MobiDB-lite"/>
    </source>
</evidence>
<feature type="region of interest" description="Disordered" evidence="1">
    <location>
        <begin position="71"/>
        <end position="93"/>
    </location>
</feature>
<sequence length="544" mass="61362">MSAQPSDVGSVAILPPKGAGQTRSFTVFHAMLSAGLQWKRLEFESKDEGNVEGMEPVVLCWADERLKLHSDQALDREPPPLDREPQLDREPPPLDRERKWFVLREVSSLIDLVKNTSVTGNEEEDKIFRNIRVLIFNAPHIALRQSQNLAEWILFTSDVDHLNRTTKIAAMTDLEVNMCPSRIIPLVSLCVIKTTRALEQSYLTEFLHGSRQAAGQTAAGQTAAEYTAAEYTAAEHTAAEHTAAGQRGECEIVRALQYSDVIRAMQPGQTLSTLKGYGDIYLLFDKAEQQPIPEGRNLSTPLLSGLASGPVVVRPSEAKSLLRLLSSSKLANAPKQDLANAAKQYDERECDYKRGDHQGTQYCKKIVILTHPITPVPSSTSYSSTEAIYDSPFKSLDQGVPEKCFPIQLRGRNTFFLLYRGTSAPAFMKATWAYHDFWDKKWLNYHHYVNKYHDGMQQYLYRAAQYQADGTNNRETQAAEKKPVVVFIQDLHLFFPEHTQHKYLAHGRNVFLGLLESGLFQRVVASVPCDFEDLMILRYVTHTM</sequence>
<dbReference type="AlphaFoldDB" id="A0A023B3Y6"/>
<name>A0A023B3Y6_GRENI</name>
<dbReference type="Proteomes" id="UP000019763">
    <property type="component" value="Unassembled WGS sequence"/>
</dbReference>
<dbReference type="GeneID" id="22913763"/>
<comment type="caution">
    <text evidence="2">The sequence shown here is derived from an EMBL/GenBank/DDBJ whole genome shotgun (WGS) entry which is preliminary data.</text>
</comment>
<dbReference type="RefSeq" id="XP_011131343.1">
    <property type="nucleotide sequence ID" value="XM_011133041.1"/>
</dbReference>
<evidence type="ECO:0000313" key="3">
    <source>
        <dbReference type="Proteomes" id="UP000019763"/>
    </source>
</evidence>
<keyword evidence="3" id="KW-1185">Reference proteome</keyword>
<accession>A0A023B3Y6</accession>
<protein>
    <submittedName>
        <fullName evidence="2">Uncharacterized protein</fullName>
    </submittedName>
</protein>
<reference evidence="2" key="1">
    <citation type="submission" date="2013-12" db="EMBL/GenBank/DDBJ databases">
        <authorList>
            <person name="Omoto C.K."/>
            <person name="Sibley D."/>
            <person name="Venepally P."/>
            <person name="Hadjithomas M."/>
            <person name="Karamycheva S."/>
            <person name="Brunk B."/>
            <person name="Roos D."/>
            <person name="Caler E."/>
            <person name="Lorenzi H."/>
        </authorList>
    </citation>
    <scope>NUCLEOTIDE SEQUENCE</scope>
</reference>
<dbReference type="EMBL" id="AFNH02000788">
    <property type="protein sequence ID" value="EZG56110.1"/>
    <property type="molecule type" value="Genomic_DNA"/>
</dbReference>